<comment type="caution">
    <text evidence="1">The sequence shown here is derived from an EMBL/GenBank/DDBJ whole genome shotgun (WGS) entry which is preliminary data.</text>
</comment>
<dbReference type="EMBL" id="AAWS01000013">
    <property type="protein sequence ID" value="EAY28853.1"/>
    <property type="molecule type" value="Genomic_DNA"/>
</dbReference>
<name>A1ZKN7_MICM2</name>
<dbReference type="AlphaFoldDB" id="A1ZKN7"/>
<gene>
    <name evidence="1" type="ORF">M23134_00006</name>
</gene>
<protein>
    <submittedName>
        <fullName evidence="1">Uncharacterized protein</fullName>
    </submittedName>
</protein>
<organism evidence="1 2">
    <name type="scientific">Microscilla marina ATCC 23134</name>
    <dbReference type="NCBI Taxonomy" id="313606"/>
    <lineage>
        <taxon>Bacteria</taxon>
        <taxon>Pseudomonadati</taxon>
        <taxon>Bacteroidota</taxon>
        <taxon>Cytophagia</taxon>
        <taxon>Cytophagales</taxon>
        <taxon>Microscillaceae</taxon>
        <taxon>Microscilla</taxon>
    </lineage>
</organism>
<keyword evidence="2" id="KW-1185">Reference proteome</keyword>
<sequence>MKAHSLQIKCRAGKGGTFKKPKLFLNPDSSGSFTVLSSMKLKTR</sequence>
<reference evidence="1 2" key="1">
    <citation type="submission" date="2007-01" db="EMBL/GenBank/DDBJ databases">
        <authorList>
            <person name="Haygood M."/>
            <person name="Podell S."/>
            <person name="Anderson C."/>
            <person name="Hopkinson B."/>
            <person name="Roe K."/>
            <person name="Barbeau K."/>
            <person name="Gaasterland T."/>
            <person name="Ferriera S."/>
            <person name="Johnson J."/>
            <person name="Kravitz S."/>
            <person name="Beeson K."/>
            <person name="Sutton G."/>
            <person name="Rogers Y.-H."/>
            <person name="Friedman R."/>
            <person name="Frazier M."/>
            <person name="Venter J.C."/>
        </authorList>
    </citation>
    <scope>NUCLEOTIDE SEQUENCE [LARGE SCALE GENOMIC DNA]</scope>
    <source>
        <strain evidence="1 2">ATCC 23134</strain>
    </source>
</reference>
<dbReference type="Proteomes" id="UP000004095">
    <property type="component" value="Unassembled WGS sequence"/>
</dbReference>
<evidence type="ECO:0000313" key="1">
    <source>
        <dbReference type="EMBL" id="EAY28853.1"/>
    </source>
</evidence>
<evidence type="ECO:0000313" key="2">
    <source>
        <dbReference type="Proteomes" id="UP000004095"/>
    </source>
</evidence>
<accession>A1ZKN7</accession>
<proteinExistence type="predicted"/>